<keyword evidence="4" id="KW-0235">DNA replication</keyword>
<evidence type="ECO:0000256" key="3">
    <source>
        <dbReference type="ARBA" id="ARBA00049244"/>
    </source>
</evidence>
<proteinExistence type="inferred from homology"/>
<evidence type="ECO:0000259" key="6">
    <source>
        <dbReference type="PROSITE" id="PS50173"/>
    </source>
</evidence>
<evidence type="ECO:0000313" key="8">
    <source>
        <dbReference type="Proteomes" id="UP001500166"/>
    </source>
</evidence>
<dbReference type="EMBL" id="BAAAQA010000001">
    <property type="protein sequence ID" value="GAA2107723.1"/>
    <property type="molecule type" value="Genomic_DNA"/>
</dbReference>
<comment type="similarity">
    <text evidence="1 4">Belongs to the DNA polymerase type-Y family.</text>
</comment>
<evidence type="ECO:0000256" key="5">
    <source>
        <dbReference type="SAM" id="MobiDB-lite"/>
    </source>
</evidence>
<feature type="domain" description="UmuC" evidence="6">
    <location>
        <begin position="30"/>
        <end position="210"/>
    </location>
</feature>
<dbReference type="Gene3D" id="3.30.1490.100">
    <property type="entry name" value="DNA polymerase, Y-family, little finger domain"/>
    <property type="match status" value="1"/>
</dbReference>
<accession>A0ABN2XA73</accession>
<feature type="binding site" evidence="4">
    <location>
        <position position="128"/>
    </location>
    <ligand>
        <name>Mg(2+)</name>
        <dbReference type="ChEBI" id="CHEBI:18420"/>
    </ligand>
</feature>
<feature type="region of interest" description="Disordered" evidence="5">
    <location>
        <begin position="1"/>
        <end position="21"/>
    </location>
</feature>
<evidence type="ECO:0000256" key="1">
    <source>
        <dbReference type="ARBA" id="ARBA00010945"/>
    </source>
</evidence>
<dbReference type="PANTHER" id="PTHR11076:SF33">
    <property type="entry name" value="DNA POLYMERASE KAPPA"/>
    <property type="match status" value="1"/>
</dbReference>
<dbReference type="PROSITE" id="PS50173">
    <property type="entry name" value="UMUC"/>
    <property type="match status" value="1"/>
</dbReference>
<feature type="binding site" evidence="4">
    <location>
        <position position="34"/>
    </location>
    <ligand>
        <name>Mg(2+)</name>
        <dbReference type="ChEBI" id="CHEBI:18420"/>
    </ligand>
</feature>
<dbReference type="Pfam" id="PF11799">
    <property type="entry name" value="IMS_C"/>
    <property type="match status" value="1"/>
</dbReference>
<feature type="active site" evidence="4">
    <location>
        <position position="129"/>
    </location>
</feature>
<name>A0ABN2XA73_9MICC</name>
<dbReference type="PANTHER" id="PTHR11076">
    <property type="entry name" value="DNA REPAIR POLYMERASE UMUC / TRANSFERASE FAMILY MEMBER"/>
    <property type="match status" value="1"/>
</dbReference>
<dbReference type="InterPro" id="IPR024728">
    <property type="entry name" value="PolY_HhH_motif"/>
</dbReference>
<gene>
    <name evidence="4 7" type="primary">dinB</name>
    <name evidence="7" type="ORF">GCM10009824_00430</name>
</gene>
<reference evidence="7 8" key="1">
    <citation type="journal article" date="2019" name="Int. J. Syst. Evol. Microbiol.">
        <title>The Global Catalogue of Microorganisms (GCM) 10K type strain sequencing project: providing services to taxonomists for standard genome sequencing and annotation.</title>
        <authorList>
            <consortium name="The Broad Institute Genomics Platform"/>
            <consortium name="The Broad Institute Genome Sequencing Center for Infectious Disease"/>
            <person name="Wu L."/>
            <person name="Ma J."/>
        </authorList>
    </citation>
    <scope>NUCLEOTIDE SEQUENCE [LARGE SCALE GENOMIC DNA]</scope>
    <source>
        <strain evidence="7 8">JCM 15914</strain>
    </source>
</reference>
<comment type="subcellular location">
    <subcellularLocation>
        <location evidence="4">Cytoplasm</location>
    </subcellularLocation>
</comment>
<sequence length="425" mass="46317">MTGGASSRSTSQSSRGPTPEQLDKYRRCAILHVDMDMFYVGVELLRTPQHRGKPVIVAGLGARSVVLSASYEARKFGVNSAMPLVQARAACPHAVVLEPHREDYSYYSGLVMAMFREITDRVEQLSVDEAFLDVSGAIRRLGPPVVIARRIRAEIERRTGLTASVGVAETKTVAKIASAHCKPDGLLIVEPQHTLAFLAQLPVTKLWGVGKRTAAILQGAGLTTVGDIAQTPVNRLRSLVGDAAGHHLHQLANGYDPRAVTPIREEKSLGAERTFEKDISDTAQLKRVLLGLSHDTAARLRRHGLRAERVGLKLRYADFSTISRSRTLNHPITSAHELYTESAALLDHLGPRKQSVRLLGVRAEKLAASDDALQLSLDGREEEWGAAEQAMDRVHSRFGPGMVRPAKLLDPTVPNRSAGDILDNT</sequence>
<dbReference type="RefSeq" id="WP_344223065.1">
    <property type="nucleotide sequence ID" value="NZ_BAAAQA010000001.1"/>
</dbReference>
<dbReference type="InterPro" id="IPR036775">
    <property type="entry name" value="DNA_pol_Y-fam_lit_finger_sf"/>
</dbReference>
<dbReference type="InterPro" id="IPR017961">
    <property type="entry name" value="DNA_pol_Y-fam_little_finger"/>
</dbReference>
<dbReference type="Pfam" id="PF00817">
    <property type="entry name" value="IMS"/>
    <property type="match status" value="1"/>
</dbReference>
<dbReference type="SUPFAM" id="SSF100879">
    <property type="entry name" value="Lesion bypass DNA polymerase (Y-family), little finger domain"/>
    <property type="match status" value="1"/>
</dbReference>
<dbReference type="Gene3D" id="3.30.70.270">
    <property type="match status" value="1"/>
</dbReference>
<dbReference type="SUPFAM" id="SSF56672">
    <property type="entry name" value="DNA/RNA polymerases"/>
    <property type="match status" value="1"/>
</dbReference>
<keyword evidence="4" id="KW-0479">Metal-binding</keyword>
<keyword evidence="4" id="KW-0239">DNA-directed DNA polymerase</keyword>
<organism evidence="7 8">
    <name type="scientific">Kocuria atrinae</name>
    <dbReference type="NCBI Taxonomy" id="592377"/>
    <lineage>
        <taxon>Bacteria</taxon>
        <taxon>Bacillati</taxon>
        <taxon>Actinomycetota</taxon>
        <taxon>Actinomycetes</taxon>
        <taxon>Micrococcales</taxon>
        <taxon>Micrococcaceae</taxon>
        <taxon>Kocuria</taxon>
    </lineage>
</organism>
<dbReference type="InterPro" id="IPR043502">
    <property type="entry name" value="DNA/RNA_pol_sf"/>
</dbReference>
<dbReference type="HAMAP" id="MF_01113">
    <property type="entry name" value="DNApol_IV"/>
    <property type="match status" value="1"/>
</dbReference>
<dbReference type="Gene3D" id="1.10.150.20">
    <property type="entry name" value="5' to 3' exonuclease, C-terminal subdomain"/>
    <property type="match status" value="1"/>
</dbReference>
<dbReference type="InterPro" id="IPR050116">
    <property type="entry name" value="DNA_polymerase-Y"/>
</dbReference>
<feature type="region of interest" description="Disordered" evidence="5">
    <location>
        <begin position="403"/>
        <end position="425"/>
    </location>
</feature>
<evidence type="ECO:0000256" key="4">
    <source>
        <dbReference type="HAMAP-Rule" id="MF_01113"/>
    </source>
</evidence>
<keyword evidence="4" id="KW-0808">Transferase</keyword>
<dbReference type="InterPro" id="IPR001126">
    <property type="entry name" value="UmuC"/>
</dbReference>
<dbReference type="NCBIfam" id="NF002677">
    <property type="entry name" value="PRK02406.1"/>
    <property type="match status" value="1"/>
</dbReference>
<keyword evidence="8" id="KW-1185">Reference proteome</keyword>
<keyword evidence="4" id="KW-0238">DNA-binding</keyword>
<comment type="subunit">
    <text evidence="4">Monomer.</text>
</comment>
<comment type="function">
    <text evidence="2 4">Poorly processive, error-prone DNA polymerase involved in untargeted mutagenesis. Copies undamaged DNA at stalled replication forks, which arise in vivo from mismatched or misaligned primer ends. These misaligned primers can be extended by PolIV. Exhibits no 3'-5' exonuclease (proofreading) activity. May be involved in translesional synthesis, in conjunction with the beta clamp from PolIII.</text>
</comment>
<dbReference type="InterPro" id="IPR043128">
    <property type="entry name" value="Rev_trsase/Diguanyl_cyclase"/>
</dbReference>
<comment type="caution">
    <text evidence="7">The sequence shown here is derived from an EMBL/GenBank/DDBJ whole genome shotgun (WGS) entry which is preliminary data.</text>
</comment>
<keyword evidence="4" id="KW-0515">Mutator protein</keyword>
<keyword evidence="4" id="KW-0234">DNA repair</keyword>
<dbReference type="Gene3D" id="3.40.1170.60">
    <property type="match status" value="1"/>
</dbReference>
<keyword evidence="4" id="KW-0227">DNA damage</keyword>
<comment type="cofactor">
    <cofactor evidence="4">
        <name>Mg(2+)</name>
        <dbReference type="ChEBI" id="CHEBI:18420"/>
    </cofactor>
    <text evidence="4">Binds 2 magnesium ions per subunit.</text>
</comment>
<dbReference type="Proteomes" id="UP001500166">
    <property type="component" value="Unassembled WGS sequence"/>
</dbReference>
<dbReference type="CDD" id="cd03586">
    <property type="entry name" value="PolY_Pol_IV_kappa"/>
    <property type="match status" value="1"/>
</dbReference>
<dbReference type="EC" id="2.7.7.7" evidence="4"/>
<protein>
    <recommendedName>
        <fullName evidence="4">DNA polymerase IV</fullName>
        <shortName evidence="4">Pol IV</shortName>
        <ecNumber evidence="4">2.7.7.7</ecNumber>
    </recommendedName>
</protein>
<evidence type="ECO:0000256" key="2">
    <source>
        <dbReference type="ARBA" id="ARBA00025589"/>
    </source>
</evidence>
<dbReference type="InterPro" id="IPR022880">
    <property type="entry name" value="DNApol_IV"/>
</dbReference>
<keyword evidence="4" id="KW-0460">Magnesium</keyword>
<evidence type="ECO:0000313" key="7">
    <source>
        <dbReference type="EMBL" id="GAA2107723.1"/>
    </source>
</evidence>
<dbReference type="Pfam" id="PF11798">
    <property type="entry name" value="IMS_HHH"/>
    <property type="match status" value="1"/>
</dbReference>
<comment type="catalytic activity">
    <reaction evidence="3 4">
        <text>DNA(n) + a 2'-deoxyribonucleoside 5'-triphosphate = DNA(n+1) + diphosphate</text>
        <dbReference type="Rhea" id="RHEA:22508"/>
        <dbReference type="Rhea" id="RHEA-COMP:17339"/>
        <dbReference type="Rhea" id="RHEA-COMP:17340"/>
        <dbReference type="ChEBI" id="CHEBI:33019"/>
        <dbReference type="ChEBI" id="CHEBI:61560"/>
        <dbReference type="ChEBI" id="CHEBI:173112"/>
        <dbReference type="EC" id="2.7.7.7"/>
    </reaction>
</comment>
<feature type="site" description="Substrate discrimination" evidence="4">
    <location>
        <position position="39"/>
    </location>
</feature>
<feature type="compositionally biased region" description="Low complexity" evidence="5">
    <location>
        <begin position="1"/>
        <end position="19"/>
    </location>
</feature>
<keyword evidence="4" id="KW-0548">Nucleotidyltransferase</keyword>
<keyword evidence="4" id="KW-0963">Cytoplasm</keyword>